<reference evidence="9 10" key="1">
    <citation type="submission" date="2016-11" db="EMBL/GenBank/DDBJ databases">
        <title>Description of two novel members of the family Erysipelotrichaceae: Ileibacterium lipovorans gen. nov., sp. nov. and Dubosiella newyorkensis, gen. nov., sp. nov.</title>
        <authorList>
            <person name="Cox L.M."/>
            <person name="Sohn J."/>
            <person name="Tyrrell K.L."/>
            <person name="Citron D.M."/>
            <person name="Lawson P.A."/>
            <person name="Patel N.B."/>
            <person name="Iizumi T."/>
            <person name="Perez-Perez G.I."/>
            <person name="Goldstein E.J."/>
            <person name="Blaser M.J."/>
        </authorList>
    </citation>
    <scope>NUCLEOTIDE SEQUENCE [LARGE SCALE GENOMIC DNA]</scope>
    <source>
        <strain evidence="9 10">NYU-BL-A3</strain>
    </source>
</reference>
<dbReference type="Proteomes" id="UP000186341">
    <property type="component" value="Unassembled WGS sequence"/>
</dbReference>
<feature type="binding site" evidence="7">
    <location>
        <position position="185"/>
    </location>
    <ligand>
        <name>Zn(2+)</name>
        <dbReference type="ChEBI" id="CHEBI:29105"/>
        <label>3</label>
    </ligand>
</feature>
<dbReference type="NCBIfam" id="NF002196">
    <property type="entry name" value="PRK01060.1-1"/>
    <property type="match status" value="1"/>
</dbReference>
<dbReference type="PROSITE" id="PS00731">
    <property type="entry name" value="AP_NUCLEASE_F2_3"/>
    <property type="match status" value="1"/>
</dbReference>
<comment type="cofactor">
    <cofactor evidence="7">
        <name>Zn(2+)</name>
        <dbReference type="ChEBI" id="CHEBI:29105"/>
    </cofactor>
    <text evidence="7">Binds 3 Zn(2+) ions.</text>
</comment>
<dbReference type="GO" id="GO:0003906">
    <property type="term" value="F:DNA-(apurinic or apyrimidinic site) endonuclease activity"/>
    <property type="evidence" value="ECO:0007669"/>
    <property type="project" value="TreeGrafter"/>
</dbReference>
<feature type="binding site" evidence="7">
    <location>
        <position position="229"/>
    </location>
    <ligand>
        <name>Zn(2+)</name>
        <dbReference type="ChEBI" id="CHEBI:29105"/>
        <label>3</label>
    </ligand>
</feature>
<dbReference type="Pfam" id="PF01261">
    <property type="entry name" value="AP_endonuc_2"/>
    <property type="match status" value="1"/>
</dbReference>
<dbReference type="GO" id="GO:0003677">
    <property type="term" value="F:DNA binding"/>
    <property type="evidence" value="ECO:0007669"/>
    <property type="project" value="InterPro"/>
</dbReference>
<dbReference type="InterPro" id="IPR018246">
    <property type="entry name" value="AP_endonuc_F2_Zn_BS"/>
</dbReference>
<keyword evidence="5 7" id="KW-0862">Zinc</keyword>
<feature type="binding site" evidence="7">
    <location>
        <position position="231"/>
    </location>
    <ligand>
        <name>Zn(2+)</name>
        <dbReference type="ChEBI" id="CHEBI:29105"/>
        <label>3</label>
    </ligand>
</feature>
<organism evidence="9 10">
    <name type="scientific">Ileibacterium valens</name>
    <dbReference type="NCBI Taxonomy" id="1862668"/>
    <lineage>
        <taxon>Bacteria</taxon>
        <taxon>Bacillati</taxon>
        <taxon>Bacillota</taxon>
        <taxon>Erysipelotrichia</taxon>
        <taxon>Erysipelotrichales</taxon>
        <taxon>Erysipelotrichaceae</taxon>
        <taxon>Ileibacterium</taxon>
    </lineage>
</organism>
<keyword evidence="6 7" id="KW-0234">DNA repair</keyword>
<feature type="binding site" evidence="7">
    <location>
        <position position="148"/>
    </location>
    <ligand>
        <name>Zn(2+)</name>
        <dbReference type="ChEBI" id="CHEBI:29105"/>
        <label>2</label>
    </ligand>
</feature>
<evidence type="ECO:0000256" key="2">
    <source>
        <dbReference type="ARBA" id="ARBA00022723"/>
    </source>
</evidence>
<dbReference type="PROSITE" id="PS00729">
    <property type="entry name" value="AP_NUCLEASE_F2_1"/>
    <property type="match status" value="1"/>
</dbReference>
<dbReference type="Gene3D" id="3.20.20.150">
    <property type="entry name" value="Divalent-metal-dependent TIM barrel enzymes"/>
    <property type="match status" value="1"/>
</dbReference>
<keyword evidence="10" id="KW-1185">Reference proteome</keyword>
<dbReference type="SUPFAM" id="SSF51658">
    <property type="entry name" value="Xylose isomerase-like"/>
    <property type="match status" value="1"/>
</dbReference>
<evidence type="ECO:0000256" key="5">
    <source>
        <dbReference type="ARBA" id="ARBA00022833"/>
    </source>
</evidence>
<feature type="binding site" evidence="7">
    <location>
        <position position="216"/>
    </location>
    <ligand>
        <name>Zn(2+)</name>
        <dbReference type="ChEBI" id="CHEBI:29105"/>
        <label>2</label>
    </ligand>
</feature>
<dbReference type="HAMAP" id="MF_00152">
    <property type="entry name" value="Nfo"/>
    <property type="match status" value="1"/>
</dbReference>
<feature type="binding site" evidence="7">
    <location>
        <position position="182"/>
    </location>
    <ligand>
        <name>Zn(2+)</name>
        <dbReference type="ChEBI" id="CHEBI:29105"/>
        <label>2</label>
    </ligand>
</feature>
<dbReference type="EMBL" id="MPJW01000172">
    <property type="protein sequence ID" value="OLU38283.1"/>
    <property type="molecule type" value="Genomic_DNA"/>
</dbReference>
<keyword evidence="3 7" id="KW-0227">DNA damage</keyword>
<keyword evidence="2 7" id="KW-0479">Metal-binding</keyword>
<evidence type="ECO:0000256" key="3">
    <source>
        <dbReference type="ARBA" id="ARBA00022763"/>
    </source>
</evidence>
<dbReference type="GeneID" id="82203239"/>
<keyword evidence="7" id="KW-0540">Nuclease</keyword>
<evidence type="ECO:0000259" key="8">
    <source>
        <dbReference type="Pfam" id="PF01261"/>
    </source>
</evidence>
<evidence type="ECO:0000256" key="7">
    <source>
        <dbReference type="HAMAP-Rule" id="MF_00152"/>
    </source>
</evidence>
<dbReference type="GO" id="GO:0006284">
    <property type="term" value="P:base-excision repair"/>
    <property type="evidence" value="ECO:0007669"/>
    <property type="project" value="TreeGrafter"/>
</dbReference>
<gene>
    <name evidence="7" type="primary">nfo</name>
    <name evidence="9" type="ORF">BO222_08675</name>
</gene>
<dbReference type="NCBIfam" id="TIGR00587">
    <property type="entry name" value="nfo"/>
    <property type="match status" value="1"/>
</dbReference>
<dbReference type="InterPro" id="IPR001719">
    <property type="entry name" value="AP_endonuc_2"/>
</dbReference>
<protein>
    <recommendedName>
        <fullName evidence="7">Probable endonuclease 4</fullName>
        <ecNumber evidence="7">3.1.21.2</ecNumber>
    </recommendedName>
    <alternativeName>
        <fullName evidence="7">Endodeoxyribonuclease IV</fullName>
    </alternativeName>
    <alternativeName>
        <fullName evidence="7">Endonuclease IV</fullName>
    </alternativeName>
</protein>
<dbReference type="GO" id="GO:0008081">
    <property type="term" value="F:phosphoric diester hydrolase activity"/>
    <property type="evidence" value="ECO:0007669"/>
    <property type="project" value="TreeGrafter"/>
</dbReference>
<evidence type="ECO:0000256" key="6">
    <source>
        <dbReference type="ARBA" id="ARBA00023204"/>
    </source>
</evidence>
<dbReference type="PANTHER" id="PTHR21445:SF0">
    <property type="entry name" value="APURINIC-APYRIMIDINIC ENDONUCLEASE"/>
    <property type="match status" value="1"/>
</dbReference>
<comment type="similarity">
    <text evidence="1 7">Belongs to the AP endonuclease 2 family.</text>
</comment>
<evidence type="ECO:0000256" key="1">
    <source>
        <dbReference type="ARBA" id="ARBA00005340"/>
    </source>
</evidence>
<dbReference type="FunFam" id="3.20.20.150:FF:000001">
    <property type="entry name" value="Probable endonuclease 4"/>
    <property type="match status" value="1"/>
</dbReference>
<dbReference type="RefSeq" id="WP_075820246.1">
    <property type="nucleotide sequence ID" value="NZ_CAJUTZ010000111.1"/>
</dbReference>
<comment type="function">
    <text evidence="7">Endonuclease IV plays a role in DNA repair. It cleaves phosphodiester bonds at apurinic or apyrimidinic (AP) sites, generating a 3'-hydroxyl group and a 5'-terminal sugar phosphate.</text>
</comment>
<dbReference type="InterPro" id="IPR036237">
    <property type="entry name" value="Xyl_isomerase-like_sf"/>
</dbReference>
<accession>A0A1U7NER9</accession>
<feature type="binding site" evidence="7">
    <location>
        <position position="71"/>
    </location>
    <ligand>
        <name>Zn(2+)</name>
        <dbReference type="ChEBI" id="CHEBI:29105"/>
        <label>1</label>
    </ligand>
</feature>
<feature type="binding site" evidence="7">
    <location>
        <position position="261"/>
    </location>
    <ligand>
        <name>Zn(2+)</name>
        <dbReference type="ChEBI" id="CHEBI:29105"/>
        <label>2</label>
    </ligand>
</feature>
<feature type="domain" description="Xylose isomerase-like TIM barrel" evidence="8">
    <location>
        <begin position="22"/>
        <end position="279"/>
    </location>
</feature>
<dbReference type="SMART" id="SM00518">
    <property type="entry name" value="AP2Ec"/>
    <property type="match status" value="1"/>
</dbReference>
<dbReference type="GO" id="GO:0008833">
    <property type="term" value="F:deoxyribonuclease IV (phage-T4-induced) activity"/>
    <property type="evidence" value="ECO:0007669"/>
    <property type="project" value="UniProtKB-UniRule"/>
</dbReference>
<dbReference type="AlphaFoldDB" id="A0A1U7NER9"/>
<comment type="catalytic activity">
    <reaction evidence="7">
        <text>Endonucleolytic cleavage to 5'-phosphooligonucleotide end-products.</text>
        <dbReference type="EC" id="3.1.21.2"/>
    </reaction>
</comment>
<dbReference type="PROSITE" id="PS00730">
    <property type="entry name" value="AP_NUCLEASE_F2_2"/>
    <property type="match status" value="1"/>
</dbReference>
<evidence type="ECO:0000256" key="4">
    <source>
        <dbReference type="ARBA" id="ARBA00022801"/>
    </source>
</evidence>
<dbReference type="PROSITE" id="PS51432">
    <property type="entry name" value="AP_NUCLEASE_F2_4"/>
    <property type="match status" value="1"/>
</dbReference>
<dbReference type="EC" id="3.1.21.2" evidence="7"/>
<dbReference type="GO" id="GO:0008270">
    <property type="term" value="F:zinc ion binding"/>
    <property type="evidence" value="ECO:0007669"/>
    <property type="project" value="UniProtKB-UniRule"/>
</dbReference>
<comment type="caution">
    <text evidence="9">The sequence shown here is derived from an EMBL/GenBank/DDBJ whole genome shotgun (WGS) entry which is preliminary data.</text>
</comment>
<dbReference type="CDD" id="cd00019">
    <property type="entry name" value="AP2Ec"/>
    <property type="match status" value="1"/>
</dbReference>
<feature type="binding site" evidence="7">
    <location>
        <position position="148"/>
    </location>
    <ligand>
        <name>Zn(2+)</name>
        <dbReference type="ChEBI" id="CHEBI:29105"/>
        <label>1</label>
    </ligand>
</feature>
<dbReference type="PANTHER" id="PTHR21445">
    <property type="entry name" value="ENDONUCLEASE IV ENDODEOXYRIBONUCLEASE IV"/>
    <property type="match status" value="1"/>
</dbReference>
<feature type="binding site" evidence="7">
    <location>
        <position position="112"/>
    </location>
    <ligand>
        <name>Zn(2+)</name>
        <dbReference type="ChEBI" id="CHEBI:29105"/>
        <label>1</label>
    </ligand>
</feature>
<sequence>MLKIGSHVGLKAPDYFLGSIKEAISYDANACMVYTGAPQNSKRKPVSQFKVEEARKLMEENQIEPSSVIIHAPYIINLGNTVKPETAEFGVEFLQEELRRVKAIGSNLLVLHPGAHLKAGVEMGIESIVKGLDEVFSQDDSDIVIALETMAGKGTEVGSTFQEIRTIIDRCSFPERLGVCLDTCHIHDAGYDVANFDAILDEFDQVIGLSRLKVLHINDSKNIRGARKDRHENIGKGEIGLDALAYVVHHPRLESIVKILETPYIDDKAPYKEEIDLLRYTIPSYPQSAYPE</sequence>
<keyword evidence="7" id="KW-0255">Endonuclease</keyword>
<keyword evidence="4 7" id="KW-0378">Hydrolase</keyword>
<dbReference type="InterPro" id="IPR013022">
    <property type="entry name" value="Xyl_isomerase-like_TIM-brl"/>
</dbReference>
<dbReference type="OrthoDB" id="9805666at2"/>
<evidence type="ECO:0000313" key="10">
    <source>
        <dbReference type="Proteomes" id="UP000186341"/>
    </source>
</evidence>
<name>A0A1U7NER9_9FIRM</name>
<proteinExistence type="inferred from homology"/>
<evidence type="ECO:0000313" key="9">
    <source>
        <dbReference type="EMBL" id="OLU38283.1"/>
    </source>
</evidence>